<keyword evidence="3 10" id="KW-0378">Hydrolase</keyword>
<keyword evidence="7 10" id="KW-0326">Glycosidase</keyword>
<dbReference type="Pfam" id="PF13802">
    <property type="entry name" value="Gal_mutarotas_2"/>
    <property type="match status" value="1"/>
</dbReference>
<dbReference type="GO" id="GO:0030246">
    <property type="term" value="F:carbohydrate binding"/>
    <property type="evidence" value="ECO:0007669"/>
    <property type="project" value="InterPro"/>
</dbReference>
<dbReference type="AlphaFoldDB" id="A0AAV6UJ03"/>
<dbReference type="PANTHER" id="PTHR22762:SF133">
    <property type="entry name" value="P-TYPE DOMAIN-CONTAINING PROTEIN"/>
    <property type="match status" value="1"/>
</dbReference>
<dbReference type="InterPro" id="IPR044913">
    <property type="entry name" value="P_trefoil_dom_sf"/>
</dbReference>
<dbReference type="GO" id="GO:0016020">
    <property type="term" value="C:membrane"/>
    <property type="evidence" value="ECO:0007669"/>
    <property type="project" value="UniProtKB-SubCell"/>
</dbReference>
<evidence type="ECO:0000256" key="1">
    <source>
        <dbReference type="ARBA" id="ARBA00004370"/>
    </source>
</evidence>
<name>A0AAV6UJ03_9ARAC</name>
<protein>
    <recommendedName>
        <fullName evidence="8">Maltase</fullName>
    </recommendedName>
</protein>
<dbReference type="GO" id="GO:0004558">
    <property type="term" value="F:alpha-1,4-glucosidase activity"/>
    <property type="evidence" value="ECO:0007669"/>
    <property type="project" value="TreeGrafter"/>
</dbReference>
<dbReference type="Gene3D" id="4.10.110.10">
    <property type="entry name" value="Spasmolytic Protein, domain 1"/>
    <property type="match status" value="1"/>
</dbReference>
<evidence type="ECO:0000256" key="10">
    <source>
        <dbReference type="RuleBase" id="RU361185"/>
    </source>
</evidence>
<evidence type="ECO:0000256" key="5">
    <source>
        <dbReference type="ARBA" id="ARBA00023157"/>
    </source>
</evidence>
<evidence type="ECO:0000256" key="11">
    <source>
        <dbReference type="SAM" id="Phobius"/>
    </source>
</evidence>
<dbReference type="EMBL" id="JAFNEN010000386">
    <property type="protein sequence ID" value="KAG8184127.1"/>
    <property type="molecule type" value="Genomic_DNA"/>
</dbReference>
<evidence type="ECO:0000256" key="8">
    <source>
        <dbReference type="ARBA" id="ARBA00041343"/>
    </source>
</evidence>
<comment type="caution">
    <text evidence="13">The sequence shown here is derived from an EMBL/GenBank/DDBJ whole genome shotgun (WGS) entry which is preliminary data.</text>
</comment>
<keyword evidence="11" id="KW-1133">Transmembrane helix</keyword>
<keyword evidence="4 11" id="KW-0472">Membrane</keyword>
<dbReference type="CDD" id="cd14752">
    <property type="entry name" value="GH31_N"/>
    <property type="match status" value="1"/>
</dbReference>
<feature type="transmembrane region" description="Helical" evidence="11">
    <location>
        <begin position="37"/>
        <end position="57"/>
    </location>
</feature>
<dbReference type="Gene3D" id="2.60.40.1180">
    <property type="entry name" value="Golgi alpha-mannosidase II"/>
    <property type="match status" value="2"/>
</dbReference>
<evidence type="ECO:0000313" key="14">
    <source>
        <dbReference type="Proteomes" id="UP000827092"/>
    </source>
</evidence>
<dbReference type="InterPro" id="IPR000322">
    <property type="entry name" value="Glyco_hydro_31_TIM"/>
</dbReference>
<dbReference type="SUPFAM" id="SSF51011">
    <property type="entry name" value="Glycosyl hydrolase domain"/>
    <property type="match status" value="1"/>
</dbReference>
<dbReference type="Pfam" id="PF01055">
    <property type="entry name" value="Glyco_hydro_31_2nd"/>
    <property type="match status" value="1"/>
</dbReference>
<dbReference type="Gene3D" id="3.20.20.80">
    <property type="entry name" value="Glycosidases"/>
    <property type="match status" value="1"/>
</dbReference>
<dbReference type="GO" id="GO:0005975">
    <property type="term" value="P:carbohydrate metabolic process"/>
    <property type="evidence" value="ECO:0007669"/>
    <property type="project" value="InterPro"/>
</dbReference>
<feature type="domain" description="P-type" evidence="12">
    <location>
        <begin position="57"/>
        <end position="103"/>
    </location>
</feature>
<dbReference type="InterPro" id="IPR030458">
    <property type="entry name" value="Glyco_hydro_31_AS"/>
</dbReference>
<keyword evidence="11" id="KW-0812">Transmembrane</keyword>
<comment type="subcellular location">
    <subcellularLocation>
        <location evidence="1">Membrane</location>
    </subcellularLocation>
</comment>
<dbReference type="SUPFAM" id="SSF74650">
    <property type="entry name" value="Galactose mutarotase-like"/>
    <property type="match status" value="1"/>
</dbReference>
<evidence type="ECO:0000256" key="9">
    <source>
        <dbReference type="PROSITE-ProRule" id="PRU00779"/>
    </source>
</evidence>
<proteinExistence type="inferred from homology"/>
<dbReference type="Pfam" id="PF21365">
    <property type="entry name" value="Glyco_hydro_31_3rd"/>
    <property type="match status" value="1"/>
</dbReference>
<dbReference type="InterPro" id="IPR017853">
    <property type="entry name" value="GH"/>
</dbReference>
<keyword evidence="5" id="KW-1015">Disulfide bond</keyword>
<reference evidence="13 14" key="1">
    <citation type="journal article" date="2022" name="Nat. Ecol. Evol.">
        <title>A masculinizing supergene underlies an exaggerated male reproductive morph in a spider.</title>
        <authorList>
            <person name="Hendrickx F."/>
            <person name="De Corte Z."/>
            <person name="Sonet G."/>
            <person name="Van Belleghem S.M."/>
            <person name="Kostlbacher S."/>
            <person name="Vangestel C."/>
        </authorList>
    </citation>
    <scope>NUCLEOTIDE SEQUENCE [LARGE SCALE GENOMIC DNA]</scope>
    <source>
        <strain evidence="13">W744_W776</strain>
    </source>
</reference>
<dbReference type="InterPro" id="IPR011013">
    <property type="entry name" value="Gal_mutarotase_sf_dom"/>
</dbReference>
<sequence>MTDEDPEVVEAPEIKFKLPTSITIKGKEIVFNDAKWYLFYGSLAAALVALFCIILYVEVYINSFLIRVDCNPDLPLNYEKCLDRGCIWIQRTDDAQPLCFYPDGYGYKYQEVRQTSNGYHVDLERSTQMKMFGDEVDLVSLQVYFETKHRLRLKFADKSKKRFEVPIEVPLPPAQSPEDTKYSIEFINEPQFGVLVKRNDTGSVLFDTNIPGMIFSEQYIQISTRLATSKIYGFGEHSTSAYKHDTNWKKWSLFARGSSADSSSNLYGVHPFYMNVEEDGLTHGVFLLNSNAMEIVLQPTPALTFRTIGGILDFYIFLGPTPEDVVKQYLEVIGFPSMPPYWALGFQLSKRGYSSIDAVKLVTERTEIAKIPYDVQYFDIDYMSNYKDFTIDEKNYPNLPVFVDELHDKGRKVIVALHPAIASNKTLESTYPALDVGVNRDIFIKVNGTYIEGQGWAGKTYFPDFSHPLVRPYWTQMCTEFRKSVRFDGLWIDMNEPSNFVDGSLTGCGKNSLNYPPYGAGVLGSKLDGKLFEKTICMDAMHYTGKHYDVHNLYSYYQANVTYRSLAIIIPGSRPMVLSRSTFPGSGRFVSHDLGENLSTWEQLRASIPGILKFNLFGIPFVGADICGYSLNTTEELCLRWMQLGAFYPLSRNHNSLYSKDQDPASFGKEFVSLVNKALYTRYELLPYLYTLFHFAHTEGSTVARPLLHEFPDDSETWEINYQFLWGASLMISPFVEEASSAIDVYFPRGICRKQKMGLFVAPDESGSAKGLLFWDDGTSYETQEHTTYFQLELTYQKAKGKSVLYSNITNNNFPEAANVLFGYITFCNQPLTTKVLFNSQNLNMNRVKYNAQTKVLHLEKLSFAISERFEIVLIQS</sequence>
<dbReference type="InterPro" id="IPR013780">
    <property type="entry name" value="Glyco_hydro_b"/>
</dbReference>
<evidence type="ECO:0000256" key="2">
    <source>
        <dbReference type="ARBA" id="ARBA00007806"/>
    </source>
</evidence>
<dbReference type="Pfam" id="PF00088">
    <property type="entry name" value="Trefoil"/>
    <property type="match status" value="1"/>
</dbReference>
<comment type="caution">
    <text evidence="9">Lacks conserved residue(s) required for the propagation of feature annotation.</text>
</comment>
<keyword evidence="6" id="KW-0325">Glycoprotein</keyword>
<evidence type="ECO:0000256" key="3">
    <source>
        <dbReference type="ARBA" id="ARBA00022801"/>
    </source>
</evidence>
<evidence type="ECO:0000256" key="4">
    <source>
        <dbReference type="ARBA" id="ARBA00023136"/>
    </source>
</evidence>
<dbReference type="InterPro" id="IPR000519">
    <property type="entry name" value="P_trefoil_dom"/>
</dbReference>
<dbReference type="CDD" id="cd00111">
    <property type="entry name" value="Trefoil"/>
    <property type="match status" value="1"/>
</dbReference>
<evidence type="ECO:0000313" key="13">
    <source>
        <dbReference type="EMBL" id="KAG8184127.1"/>
    </source>
</evidence>
<dbReference type="PANTHER" id="PTHR22762">
    <property type="entry name" value="ALPHA-GLUCOSIDASE"/>
    <property type="match status" value="1"/>
</dbReference>
<organism evidence="13 14">
    <name type="scientific">Oedothorax gibbosus</name>
    <dbReference type="NCBI Taxonomy" id="931172"/>
    <lineage>
        <taxon>Eukaryota</taxon>
        <taxon>Metazoa</taxon>
        <taxon>Ecdysozoa</taxon>
        <taxon>Arthropoda</taxon>
        <taxon>Chelicerata</taxon>
        <taxon>Arachnida</taxon>
        <taxon>Araneae</taxon>
        <taxon>Araneomorphae</taxon>
        <taxon>Entelegynae</taxon>
        <taxon>Araneoidea</taxon>
        <taxon>Linyphiidae</taxon>
        <taxon>Erigoninae</taxon>
        <taxon>Oedothorax</taxon>
    </lineage>
</organism>
<dbReference type="InterPro" id="IPR048395">
    <property type="entry name" value="Glyco_hydro_31_C"/>
</dbReference>
<dbReference type="FunFam" id="2.60.40.1760:FF:000001">
    <property type="entry name" value="Maltase-glucoamylase, intestinal"/>
    <property type="match status" value="1"/>
</dbReference>
<evidence type="ECO:0000259" key="12">
    <source>
        <dbReference type="PROSITE" id="PS51448"/>
    </source>
</evidence>
<accession>A0AAV6UJ03</accession>
<evidence type="ECO:0000256" key="6">
    <source>
        <dbReference type="ARBA" id="ARBA00023180"/>
    </source>
</evidence>
<dbReference type="PROSITE" id="PS00129">
    <property type="entry name" value="GLYCOSYL_HYDROL_F31_1"/>
    <property type="match status" value="1"/>
</dbReference>
<gene>
    <name evidence="13" type="ORF">JTE90_008909</name>
</gene>
<comment type="similarity">
    <text evidence="2 10">Belongs to the glycosyl hydrolase 31 family.</text>
</comment>
<dbReference type="InterPro" id="IPR025887">
    <property type="entry name" value="Glyco_hydro_31_N_dom"/>
</dbReference>
<dbReference type="PROSITE" id="PS51448">
    <property type="entry name" value="P_TREFOIL_2"/>
    <property type="match status" value="1"/>
</dbReference>
<dbReference type="CDD" id="cd06602">
    <property type="entry name" value="GH31_MGAM_SI_GAA"/>
    <property type="match status" value="1"/>
</dbReference>
<evidence type="ECO:0000256" key="7">
    <source>
        <dbReference type="ARBA" id="ARBA00023295"/>
    </source>
</evidence>
<keyword evidence="14" id="KW-1185">Reference proteome</keyword>
<dbReference type="SUPFAM" id="SSF51445">
    <property type="entry name" value="(Trans)glycosidases"/>
    <property type="match status" value="1"/>
</dbReference>
<dbReference type="Proteomes" id="UP000827092">
    <property type="component" value="Unassembled WGS sequence"/>
</dbReference>
<dbReference type="Gene3D" id="2.60.40.1760">
    <property type="entry name" value="glycosyl hydrolase (family 31)"/>
    <property type="match status" value="1"/>
</dbReference>